<dbReference type="Proteomes" id="UP000295293">
    <property type="component" value="Unassembled WGS sequence"/>
</dbReference>
<dbReference type="InterPro" id="IPR007263">
    <property type="entry name" value="DCC1-like"/>
</dbReference>
<gene>
    <name evidence="1" type="ORF">DFR29_11448</name>
</gene>
<dbReference type="InterPro" id="IPR036249">
    <property type="entry name" value="Thioredoxin-like_sf"/>
</dbReference>
<sequence>MSSVPPITVFFDGYCPVCRREVANYRRLAPQAAIVWRDLAGGGDVLANEAFDLAAALTLLHVRDGDGRLWRGLDAHLCLWAALPGWRLLVAPIRRLSWLRRGLEASYLLFTRYRPGLRRRQREQAHD</sequence>
<dbReference type="Pfam" id="PF04134">
    <property type="entry name" value="DCC1-like"/>
    <property type="match status" value="1"/>
</dbReference>
<dbReference type="RefSeq" id="WP_133820487.1">
    <property type="nucleotide sequence ID" value="NZ_SNZH01000014.1"/>
</dbReference>
<organism evidence="1 2">
    <name type="scientific">Tahibacter aquaticus</name>
    <dbReference type="NCBI Taxonomy" id="520092"/>
    <lineage>
        <taxon>Bacteria</taxon>
        <taxon>Pseudomonadati</taxon>
        <taxon>Pseudomonadota</taxon>
        <taxon>Gammaproteobacteria</taxon>
        <taxon>Lysobacterales</taxon>
        <taxon>Rhodanobacteraceae</taxon>
        <taxon>Tahibacter</taxon>
    </lineage>
</organism>
<evidence type="ECO:0000313" key="1">
    <source>
        <dbReference type="EMBL" id="TDR39996.1"/>
    </source>
</evidence>
<dbReference type="AlphaFoldDB" id="A0A4R6YQ96"/>
<keyword evidence="2" id="KW-1185">Reference proteome</keyword>
<name>A0A4R6YQ96_9GAMM</name>
<dbReference type="GO" id="GO:0015035">
    <property type="term" value="F:protein-disulfide reductase activity"/>
    <property type="evidence" value="ECO:0007669"/>
    <property type="project" value="InterPro"/>
</dbReference>
<reference evidence="1 2" key="1">
    <citation type="submission" date="2019-03" db="EMBL/GenBank/DDBJ databases">
        <title>Genomic Encyclopedia of Type Strains, Phase IV (KMG-IV): sequencing the most valuable type-strain genomes for metagenomic binning, comparative biology and taxonomic classification.</title>
        <authorList>
            <person name="Goeker M."/>
        </authorList>
    </citation>
    <scope>NUCLEOTIDE SEQUENCE [LARGE SCALE GENOMIC DNA]</scope>
    <source>
        <strain evidence="1 2">DSM 21667</strain>
    </source>
</reference>
<dbReference type="SUPFAM" id="SSF52833">
    <property type="entry name" value="Thioredoxin-like"/>
    <property type="match status" value="1"/>
</dbReference>
<protein>
    <submittedName>
        <fullName evidence="1">Putative DCC family thiol-disulfide oxidoreductase YuxK</fullName>
    </submittedName>
</protein>
<dbReference type="OrthoDB" id="5294764at2"/>
<evidence type="ECO:0000313" key="2">
    <source>
        <dbReference type="Proteomes" id="UP000295293"/>
    </source>
</evidence>
<proteinExistence type="predicted"/>
<accession>A0A4R6YQ96</accession>
<comment type="caution">
    <text evidence="1">The sequence shown here is derived from an EMBL/GenBank/DDBJ whole genome shotgun (WGS) entry which is preliminary data.</text>
</comment>
<dbReference type="EMBL" id="SNZH01000014">
    <property type="protein sequence ID" value="TDR39996.1"/>
    <property type="molecule type" value="Genomic_DNA"/>
</dbReference>